<protein>
    <recommendedName>
        <fullName evidence="6">Dihydroorotate dehydrogenase (quinone), mitochondrial</fullName>
        <ecNumber evidence="5">1.3.5.2</ecNumber>
    </recommendedName>
    <alternativeName>
        <fullName evidence="11">Dihydroorotate oxidase</fullName>
    </alternativeName>
</protein>
<dbReference type="EMBL" id="JAGHQM010000361">
    <property type="protein sequence ID" value="KAH0562381.1"/>
    <property type="molecule type" value="Genomic_DNA"/>
</dbReference>
<dbReference type="SUPFAM" id="SSF51395">
    <property type="entry name" value="FMN-linked oxidoreductases"/>
    <property type="match status" value="1"/>
</dbReference>
<evidence type="ECO:0000256" key="10">
    <source>
        <dbReference type="ARBA" id="ARBA00023136"/>
    </source>
</evidence>
<dbReference type="GO" id="GO:0106430">
    <property type="term" value="F:dihydroorotate dehydrogenase (quinone) activity"/>
    <property type="evidence" value="ECO:0007669"/>
    <property type="project" value="UniProtKB-EC"/>
</dbReference>
<dbReference type="Proteomes" id="UP000750711">
    <property type="component" value="Unassembled WGS sequence"/>
</dbReference>
<comment type="cofactor">
    <cofactor evidence="1">
        <name>FMN</name>
        <dbReference type="ChEBI" id="CHEBI:58210"/>
    </cofactor>
</comment>
<dbReference type="PANTHER" id="PTHR48109:SF4">
    <property type="entry name" value="DIHYDROOROTATE DEHYDROGENASE (QUINONE), MITOCHONDRIAL"/>
    <property type="match status" value="1"/>
</dbReference>
<dbReference type="InterPro" id="IPR005720">
    <property type="entry name" value="Dihydroorotate_DH_cat"/>
</dbReference>
<dbReference type="Pfam" id="PF01180">
    <property type="entry name" value="DHO_dh"/>
    <property type="match status" value="2"/>
</dbReference>
<comment type="catalytic activity">
    <reaction evidence="12">
        <text>(S)-dihydroorotate + a quinone = orotate + a quinol</text>
        <dbReference type="Rhea" id="RHEA:30187"/>
        <dbReference type="ChEBI" id="CHEBI:24646"/>
        <dbReference type="ChEBI" id="CHEBI:30839"/>
        <dbReference type="ChEBI" id="CHEBI:30864"/>
        <dbReference type="ChEBI" id="CHEBI:132124"/>
        <dbReference type="EC" id="1.3.5.2"/>
    </reaction>
</comment>
<evidence type="ECO:0000313" key="15">
    <source>
        <dbReference type="EMBL" id="KAH0562381.1"/>
    </source>
</evidence>
<evidence type="ECO:0000256" key="2">
    <source>
        <dbReference type="ARBA" id="ARBA00004370"/>
    </source>
</evidence>
<feature type="domain" description="Dihydroorotate dehydrogenase catalytic" evidence="14">
    <location>
        <begin position="495"/>
        <end position="544"/>
    </location>
</feature>
<evidence type="ECO:0000256" key="3">
    <source>
        <dbReference type="ARBA" id="ARBA00005161"/>
    </source>
</evidence>
<dbReference type="InterPro" id="IPR005719">
    <property type="entry name" value="Dihydroorotate_DH_2"/>
</dbReference>
<sequence>MLAAHGTTSVPTARALSFRALRSARPPSFPHQSFPTPQPGRRSALAPPPGLQFQASVSTAATAGRSPALRRLKNLLYGTSLAAFLGLGWFYATDTRAGVHEWLVFPALRWWYCDPEEAHDFGMRALKALWELGLNPRERGDMNGGILEVEVFSQTLVNPIAISAGVDKRAQAPTPLLALGPAIVEVGATTPLPQYGNPKPRLFRLPSQKALINRYGFNSEGADVVAMRLRKRVRQFAYAIGFGADDEAERKVLDGEAGVPPGSLMPARLMAVQIAKNKWTPESDIEAVKRDYVYCVQQLGKYADIIVVNVSSPNTPGLRTLQRVEPLTKILKGVVDAAVEVPRRTKPRVMVKVSPDEDGDEQLRGICKAVRESGIDGVIVANTTNRRPDPLPKGYVLPHEETALLSELGGYSGPQLFEKTLSLVQRYRKLLDEDPPRKNGDEPSANRDTSSPSTITPTETTTPRDHHDNNNPEKKEQQTLALKDDHHDHHRHRKVIFASGGITTGKQALEVLNAGASIAMVNTALVYGGAGTITRIKREMRDEMARGT</sequence>
<comment type="caution">
    <text evidence="15">The sequence shown here is derived from an EMBL/GenBank/DDBJ whole genome shotgun (WGS) entry which is preliminary data.</text>
</comment>
<dbReference type="FunFam" id="3.20.20.70:FF:000242">
    <property type="entry name" value="Dihydroorotate reductase PyrE"/>
    <property type="match status" value="1"/>
</dbReference>
<name>A0A9P8LE23_9PEZI</name>
<dbReference type="InterPro" id="IPR001295">
    <property type="entry name" value="Dihydroorotate_DH_CS"/>
</dbReference>
<evidence type="ECO:0000256" key="12">
    <source>
        <dbReference type="ARBA" id="ARBA00048639"/>
    </source>
</evidence>
<keyword evidence="8" id="KW-0288">FMN</keyword>
<accession>A0A9P8LE23</accession>
<dbReference type="InterPro" id="IPR050074">
    <property type="entry name" value="DHO_dehydrogenase"/>
</dbReference>
<feature type="region of interest" description="Disordered" evidence="13">
    <location>
        <begin position="25"/>
        <end position="48"/>
    </location>
</feature>
<organism evidence="15 16">
    <name type="scientific">Trichoglossum hirsutum</name>
    <dbReference type="NCBI Taxonomy" id="265104"/>
    <lineage>
        <taxon>Eukaryota</taxon>
        <taxon>Fungi</taxon>
        <taxon>Dikarya</taxon>
        <taxon>Ascomycota</taxon>
        <taxon>Pezizomycotina</taxon>
        <taxon>Geoglossomycetes</taxon>
        <taxon>Geoglossales</taxon>
        <taxon>Geoglossaceae</taxon>
        <taxon>Trichoglossum</taxon>
    </lineage>
</organism>
<evidence type="ECO:0000256" key="4">
    <source>
        <dbReference type="ARBA" id="ARBA00005359"/>
    </source>
</evidence>
<feature type="compositionally biased region" description="Basic and acidic residues" evidence="13">
    <location>
        <begin position="431"/>
        <end position="445"/>
    </location>
</feature>
<feature type="region of interest" description="Disordered" evidence="13">
    <location>
        <begin position="431"/>
        <end position="489"/>
    </location>
</feature>
<dbReference type="GO" id="GO:0005743">
    <property type="term" value="C:mitochondrial inner membrane"/>
    <property type="evidence" value="ECO:0007669"/>
    <property type="project" value="TreeGrafter"/>
</dbReference>
<evidence type="ECO:0000259" key="14">
    <source>
        <dbReference type="Pfam" id="PF01180"/>
    </source>
</evidence>
<dbReference type="PANTHER" id="PTHR48109">
    <property type="entry name" value="DIHYDROOROTATE DEHYDROGENASE (QUINONE), MITOCHONDRIAL-RELATED"/>
    <property type="match status" value="1"/>
</dbReference>
<dbReference type="AlphaFoldDB" id="A0A9P8LE23"/>
<dbReference type="InterPro" id="IPR013785">
    <property type="entry name" value="Aldolase_TIM"/>
</dbReference>
<keyword evidence="7" id="KW-0285">Flavoprotein</keyword>
<reference evidence="15" key="1">
    <citation type="submission" date="2021-03" db="EMBL/GenBank/DDBJ databases">
        <title>Comparative genomics and phylogenomic investigation of the class Geoglossomycetes provide insights into ecological specialization and systematics.</title>
        <authorList>
            <person name="Melie T."/>
            <person name="Pirro S."/>
            <person name="Miller A.N."/>
            <person name="Quandt A."/>
        </authorList>
    </citation>
    <scope>NUCLEOTIDE SEQUENCE</scope>
    <source>
        <strain evidence="15">CAQ_001_2017</strain>
    </source>
</reference>
<dbReference type="CDD" id="cd04738">
    <property type="entry name" value="DHOD_2_like"/>
    <property type="match status" value="1"/>
</dbReference>
<keyword evidence="10" id="KW-0472">Membrane</keyword>
<evidence type="ECO:0000256" key="9">
    <source>
        <dbReference type="ARBA" id="ARBA00023002"/>
    </source>
</evidence>
<dbReference type="GO" id="GO:0009220">
    <property type="term" value="P:pyrimidine ribonucleotide biosynthetic process"/>
    <property type="evidence" value="ECO:0007669"/>
    <property type="project" value="TreeGrafter"/>
</dbReference>
<evidence type="ECO:0000256" key="6">
    <source>
        <dbReference type="ARBA" id="ARBA00017599"/>
    </source>
</evidence>
<dbReference type="GO" id="GO:0006207">
    <property type="term" value="P:'de novo' pyrimidine nucleobase biosynthetic process"/>
    <property type="evidence" value="ECO:0007669"/>
    <property type="project" value="InterPro"/>
</dbReference>
<evidence type="ECO:0000256" key="7">
    <source>
        <dbReference type="ARBA" id="ARBA00022630"/>
    </source>
</evidence>
<dbReference type="Gene3D" id="3.20.20.70">
    <property type="entry name" value="Aldolase class I"/>
    <property type="match status" value="2"/>
</dbReference>
<gene>
    <name evidence="15" type="ORF">GP486_002932</name>
</gene>
<comment type="pathway">
    <text evidence="3">Pyrimidine metabolism; UMP biosynthesis via de novo pathway; orotate from (S)-dihydroorotate (quinone route): step 1/1.</text>
</comment>
<evidence type="ECO:0000256" key="8">
    <source>
        <dbReference type="ARBA" id="ARBA00022643"/>
    </source>
</evidence>
<feature type="compositionally biased region" description="Low complexity" evidence="13">
    <location>
        <begin position="449"/>
        <end position="461"/>
    </location>
</feature>
<keyword evidence="16" id="KW-1185">Reference proteome</keyword>
<proteinExistence type="inferred from homology"/>
<evidence type="ECO:0000256" key="1">
    <source>
        <dbReference type="ARBA" id="ARBA00001917"/>
    </source>
</evidence>
<keyword evidence="9" id="KW-0560">Oxidoreductase</keyword>
<comment type="similarity">
    <text evidence="4">Belongs to the dihydroorotate dehydrogenase family. Type 2 subfamily.</text>
</comment>
<evidence type="ECO:0000256" key="11">
    <source>
        <dbReference type="ARBA" id="ARBA00031623"/>
    </source>
</evidence>
<feature type="compositionally biased region" description="Basic and acidic residues" evidence="13">
    <location>
        <begin position="462"/>
        <end position="487"/>
    </location>
</feature>
<dbReference type="EC" id="1.3.5.2" evidence="5"/>
<evidence type="ECO:0000256" key="13">
    <source>
        <dbReference type="SAM" id="MobiDB-lite"/>
    </source>
</evidence>
<feature type="domain" description="Dihydroorotate dehydrogenase catalytic" evidence="14">
    <location>
        <begin position="147"/>
        <end position="432"/>
    </location>
</feature>
<evidence type="ECO:0000256" key="5">
    <source>
        <dbReference type="ARBA" id="ARBA00012791"/>
    </source>
</evidence>
<dbReference type="PROSITE" id="PS00911">
    <property type="entry name" value="DHODEHASE_1"/>
    <property type="match status" value="1"/>
</dbReference>
<comment type="subcellular location">
    <subcellularLocation>
        <location evidence="2">Membrane</location>
    </subcellularLocation>
</comment>
<evidence type="ECO:0000313" key="16">
    <source>
        <dbReference type="Proteomes" id="UP000750711"/>
    </source>
</evidence>